<evidence type="ECO:0000256" key="3">
    <source>
        <dbReference type="SAM" id="MobiDB-lite"/>
    </source>
</evidence>
<dbReference type="InterPro" id="IPR001789">
    <property type="entry name" value="Sig_transdc_resp-reg_receiver"/>
</dbReference>
<feature type="region of interest" description="Disordered" evidence="3">
    <location>
        <begin position="136"/>
        <end position="171"/>
    </location>
</feature>
<protein>
    <submittedName>
        <fullName evidence="5">Response regulator</fullName>
    </submittedName>
</protein>
<keyword evidence="1 2" id="KW-0597">Phosphoprotein</keyword>
<dbReference type="InterPro" id="IPR011006">
    <property type="entry name" value="CheY-like_superfamily"/>
</dbReference>
<sequence length="190" mass="21025">MATKSVLIVDDAPETRIFLKGIVNSLGYSFFEAKTGLDALKILNDHAVDLVILDVMMPNYDGYQTMEFINKLKQKRNIKVAFFSGKKGDLDLEKIQELKPDDLIHKTVEIQVLKNKLKKLIEGTAAPFKLTIPSANTHASASSSSGEQQSNNASSASGGGHKQQSPQLQLAHRKQLHQLSQQLLVQKLKM</sequence>
<dbReference type="PANTHER" id="PTHR44591:SF3">
    <property type="entry name" value="RESPONSE REGULATORY DOMAIN-CONTAINING PROTEIN"/>
    <property type="match status" value="1"/>
</dbReference>
<dbReference type="CDD" id="cd00156">
    <property type="entry name" value="REC"/>
    <property type="match status" value="1"/>
</dbReference>
<keyword evidence="6" id="KW-1185">Reference proteome</keyword>
<dbReference type="InterPro" id="IPR050595">
    <property type="entry name" value="Bact_response_regulator"/>
</dbReference>
<feature type="domain" description="Response regulatory" evidence="4">
    <location>
        <begin position="5"/>
        <end position="121"/>
    </location>
</feature>
<gene>
    <name evidence="5" type="ORF">DCC88_08765</name>
</gene>
<organism evidence="5 6">
    <name type="scientific">Spirobacillus cienkowskii</name>
    <dbReference type="NCBI Taxonomy" id="495820"/>
    <lineage>
        <taxon>Bacteria</taxon>
        <taxon>Pseudomonadati</taxon>
        <taxon>Bdellovibrionota</taxon>
        <taxon>Oligoflexia</taxon>
        <taxon>Silvanigrellales</taxon>
        <taxon>Spirobacillus</taxon>
    </lineage>
</organism>
<evidence type="ECO:0000256" key="1">
    <source>
        <dbReference type="ARBA" id="ARBA00022553"/>
    </source>
</evidence>
<dbReference type="PROSITE" id="PS50110">
    <property type="entry name" value="RESPONSE_REGULATORY"/>
    <property type="match status" value="1"/>
</dbReference>
<feature type="modified residue" description="4-aspartylphosphate" evidence="2">
    <location>
        <position position="54"/>
    </location>
</feature>
<evidence type="ECO:0000313" key="5">
    <source>
        <dbReference type="EMBL" id="RDB35710.1"/>
    </source>
</evidence>
<dbReference type="Proteomes" id="UP000253934">
    <property type="component" value="Unassembled WGS sequence"/>
</dbReference>
<evidence type="ECO:0000259" key="4">
    <source>
        <dbReference type="PROSITE" id="PS50110"/>
    </source>
</evidence>
<comment type="caution">
    <text evidence="5">The sequence shown here is derived from an EMBL/GenBank/DDBJ whole genome shotgun (WGS) entry which is preliminary data.</text>
</comment>
<evidence type="ECO:0000313" key="6">
    <source>
        <dbReference type="Proteomes" id="UP000253934"/>
    </source>
</evidence>
<dbReference type="GO" id="GO:0000160">
    <property type="term" value="P:phosphorelay signal transduction system"/>
    <property type="evidence" value="ECO:0007669"/>
    <property type="project" value="InterPro"/>
</dbReference>
<dbReference type="Pfam" id="PF00072">
    <property type="entry name" value="Response_reg"/>
    <property type="match status" value="1"/>
</dbReference>
<dbReference type="SUPFAM" id="SSF52172">
    <property type="entry name" value="CheY-like"/>
    <property type="match status" value="1"/>
</dbReference>
<evidence type="ECO:0000256" key="2">
    <source>
        <dbReference type="PROSITE-ProRule" id="PRU00169"/>
    </source>
</evidence>
<accession>A0A369KQP8</accession>
<proteinExistence type="predicted"/>
<dbReference type="AlphaFoldDB" id="A0A369KQP8"/>
<reference evidence="5" key="1">
    <citation type="submission" date="2018-04" db="EMBL/GenBank/DDBJ databases">
        <title>Draft genome sequence of the Candidatus Spirobacillus cienkowskii, a pathogen of freshwater Daphnia species, reconstructed from hemolymph metagenomic reads.</title>
        <authorList>
            <person name="Bresciani L."/>
            <person name="Lemos L.N."/>
            <person name="Wale N."/>
            <person name="Lin J.Y."/>
            <person name="Fernandes G.R."/>
            <person name="Duffy M.A."/>
            <person name="Rodrigues J.M."/>
        </authorList>
    </citation>
    <scope>NUCLEOTIDE SEQUENCE [LARGE SCALE GENOMIC DNA]</scope>
    <source>
        <strain evidence="5">Binning01</strain>
    </source>
</reference>
<dbReference type="PANTHER" id="PTHR44591">
    <property type="entry name" value="STRESS RESPONSE REGULATOR PROTEIN 1"/>
    <property type="match status" value="1"/>
</dbReference>
<feature type="compositionally biased region" description="Low complexity" evidence="3">
    <location>
        <begin position="139"/>
        <end position="156"/>
    </location>
</feature>
<dbReference type="EMBL" id="QOVW01000077">
    <property type="protein sequence ID" value="RDB35710.1"/>
    <property type="molecule type" value="Genomic_DNA"/>
</dbReference>
<name>A0A369KQP8_9BACT</name>
<dbReference type="SMART" id="SM00448">
    <property type="entry name" value="REC"/>
    <property type="match status" value="1"/>
</dbReference>
<dbReference type="Gene3D" id="3.40.50.2300">
    <property type="match status" value="1"/>
</dbReference>